<dbReference type="InterPro" id="IPR036875">
    <property type="entry name" value="Znf_CCHC_sf"/>
</dbReference>
<feature type="compositionally biased region" description="Low complexity" evidence="1">
    <location>
        <begin position="89"/>
        <end position="98"/>
    </location>
</feature>
<sequence>MFARKLTKRERVDTYIDAVMQLQEDLVTLGHPLEDAELARLLLTNALEVFPDLRTEFVGARMKAREFEAGQVRGRLLAREQEENMRLPSSGNMSQSGGNSTGSQGGQSTTNAVFQFSTGGNDGHGYYQHQGRESQSRRRSVKEAMQRRPCAMCGKLGHWYRED</sequence>
<dbReference type="EMBL" id="JAACNO010001647">
    <property type="protein sequence ID" value="KAF4138646.1"/>
    <property type="molecule type" value="Genomic_DNA"/>
</dbReference>
<dbReference type="GO" id="GO:0003676">
    <property type="term" value="F:nucleic acid binding"/>
    <property type="evidence" value="ECO:0007669"/>
    <property type="project" value="InterPro"/>
</dbReference>
<evidence type="ECO:0008006" key="4">
    <source>
        <dbReference type="Google" id="ProtNLM"/>
    </source>
</evidence>
<evidence type="ECO:0000313" key="2">
    <source>
        <dbReference type="EMBL" id="KAF4138646.1"/>
    </source>
</evidence>
<dbReference type="AlphaFoldDB" id="A0A8S9UDF1"/>
<feature type="region of interest" description="Disordered" evidence="1">
    <location>
        <begin position="84"/>
        <end position="147"/>
    </location>
</feature>
<organism evidence="2 3">
    <name type="scientific">Phytophthora infestans</name>
    <name type="common">Potato late blight agent</name>
    <name type="synonym">Botrytis infestans</name>
    <dbReference type="NCBI Taxonomy" id="4787"/>
    <lineage>
        <taxon>Eukaryota</taxon>
        <taxon>Sar</taxon>
        <taxon>Stramenopiles</taxon>
        <taxon>Oomycota</taxon>
        <taxon>Peronosporomycetes</taxon>
        <taxon>Peronosporales</taxon>
        <taxon>Peronosporaceae</taxon>
        <taxon>Phytophthora</taxon>
    </lineage>
</organism>
<dbReference type="Proteomes" id="UP000704712">
    <property type="component" value="Unassembled WGS sequence"/>
</dbReference>
<dbReference type="GO" id="GO:0008270">
    <property type="term" value="F:zinc ion binding"/>
    <property type="evidence" value="ECO:0007669"/>
    <property type="project" value="InterPro"/>
</dbReference>
<gene>
    <name evidence="2" type="ORF">GN958_ATG12151</name>
</gene>
<dbReference type="SUPFAM" id="SSF57756">
    <property type="entry name" value="Retrovirus zinc finger-like domains"/>
    <property type="match status" value="1"/>
</dbReference>
<accession>A0A8S9UDF1</accession>
<name>A0A8S9UDF1_PHYIN</name>
<comment type="caution">
    <text evidence="2">The sequence shown here is derived from an EMBL/GenBank/DDBJ whole genome shotgun (WGS) entry which is preliminary data.</text>
</comment>
<evidence type="ECO:0000256" key="1">
    <source>
        <dbReference type="SAM" id="MobiDB-lite"/>
    </source>
</evidence>
<proteinExistence type="predicted"/>
<feature type="compositionally biased region" description="Basic and acidic residues" evidence="1">
    <location>
        <begin position="130"/>
        <end position="146"/>
    </location>
</feature>
<protein>
    <recommendedName>
        <fullName evidence="4">CCHC-type domain-containing protein</fullName>
    </recommendedName>
</protein>
<evidence type="ECO:0000313" key="3">
    <source>
        <dbReference type="Proteomes" id="UP000704712"/>
    </source>
</evidence>
<reference evidence="2" key="1">
    <citation type="submission" date="2020-03" db="EMBL/GenBank/DDBJ databases">
        <title>Hybrid Assembly of Korean Phytophthora infestans isolates.</title>
        <authorList>
            <person name="Prokchorchik M."/>
            <person name="Lee Y."/>
            <person name="Seo J."/>
            <person name="Cho J.-H."/>
            <person name="Park Y.-E."/>
            <person name="Jang D.-C."/>
            <person name="Im J.-S."/>
            <person name="Choi J.-G."/>
            <person name="Park H.-J."/>
            <person name="Lee G.-B."/>
            <person name="Lee Y.-G."/>
            <person name="Hong S.-Y."/>
            <person name="Cho K."/>
            <person name="Sohn K.H."/>
        </authorList>
    </citation>
    <scope>NUCLEOTIDE SEQUENCE</scope>
    <source>
        <strain evidence="2">KR_2_A2</strain>
    </source>
</reference>